<dbReference type="Gene3D" id="3.40.630.30">
    <property type="match status" value="1"/>
</dbReference>
<dbReference type="PROSITE" id="PS51186">
    <property type="entry name" value="GNAT"/>
    <property type="match status" value="1"/>
</dbReference>
<dbReference type="Pfam" id="PF12867">
    <property type="entry name" value="DinB_2"/>
    <property type="match status" value="1"/>
</dbReference>
<dbReference type="Pfam" id="PF13523">
    <property type="entry name" value="Acetyltransf_8"/>
    <property type="match status" value="1"/>
</dbReference>
<keyword evidence="1" id="KW-0046">Antibiotic resistance</keyword>
<accession>A0A839TRH3</accession>
<dbReference type="AlphaFoldDB" id="A0A839TRH3"/>
<dbReference type="GO" id="GO:0046677">
    <property type="term" value="P:response to antibiotic"/>
    <property type="evidence" value="ECO:0007669"/>
    <property type="project" value="UniProtKB-KW"/>
</dbReference>
<organism evidence="3 4">
    <name type="scientific">Paenibacillus rhizosphaerae</name>
    <dbReference type="NCBI Taxonomy" id="297318"/>
    <lineage>
        <taxon>Bacteria</taxon>
        <taxon>Bacillati</taxon>
        <taxon>Bacillota</taxon>
        <taxon>Bacilli</taxon>
        <taxon>Bacillales</taxon>
        <taxon>Paenibacillaceae</taxon>
        <taxon>Paenibacillus</taxon>
    </lineage>
</organism>
<evidence type="ECO:0000313" key="4">
    <source>
        <dbReference type="Proteomes" id="UP000517523"/>
    </source>
</evidence>
<dbReference type="InterPro" id="IPR016181">
    <property type="entry name" value="Acyl_CoA_acyltransferase"/>
</dbReference>
<evidence type="ECO:0000259" key="2">
    <source>
        <dbReference type="PROSITE" id="PS51186"/>
    </source>
</evidence>
<evidence type="ECO:0000256" key="1">
    <source>
        <dbReference type="ARBA" id="ARBA00023251"/>
    </source>
</evidence>
<dbReference type="RefSeq" id="WP_312887273.1">
    <property type="nucleotide sequence ID" value="NZ_JACHXJ010000003.1"/>
</dbReference>
<protein>
    <submittedName>
        <fullName evidence="3">RimJ/RimL family protein N-acetyltransferase</fullName>
    </submittedName>
</protein>
<keyword evidence="3" id="KW-0808">Transferase</keyword>
<comment type="caution">
    <text evidence="3">The sequence shown here is derived from an EMBL/GenBank/DDBJ whole genome shotgun (WGS) entry which is preliminary data.</text>
</comment>
<dbReference type="PANTHER" id="PTHR31438">
    <property type="entry name" value="LYSINE N-ACYLTRANSFERASE C17G9.06C-RELATED"/>
    <property type="match status" value="1"/>
</dbReference>
<name>A0A839TRH3_9BACL</name>
<gene>
    <name evidence="3" type="ORF">FHS19_004091</name>
</gene>
<dbReference type="Gene3D" id="1.20.120.450">
    <property type="entry name" value="dinb family like domain"/>
    <property type="match status" value="1"/>
</dbReference>
<dbReference type="SUPFAM" id="SSF55729">
    <property type="entry name" value="Acyl-CoA N-acyltransferases (Nat)"/>
    <property type="match status" value="1"/>
</dbReference>
<feature type="domain" description="N-acetyltransferase" evidence="2">
    <location>
        <begin position="9"/>
        <end position="175"/>
    </location>
</feature>
<dbReference type="InterPro" id="IPR000182">
    <property type="entry name" value="GNAT_dom"/>
</dbReference>
<dbReference type="GO" id="GO:0016410">
    <property type="term" value="F:N-acyltransferase activity"/>
    <property type="evidence" value="ECO:0007669"/>
    <property type="project" value="TreeGrafter"/>
</dbReference>
<dbReference type="Proteomes" id="UP000517523">
    <property type="component" value="Unassembled WGS sequence"/>
</dbReference>
<evidence type="ECO:0000313" key="3">
    <source>
        <dbReference type="EMBL" id="MBB3129416.1"/>
    </source>
</evidence>
<sequence>MILWSKHGIRVRKLEEGDADRLVQWLSDPRVLEYYEGRDRPHDMAMVQEHFYRERQIEACIIQLDDRDIGYIQYYPVDPEEREVYGYGEGDGRIFGMDQFIGEPDCWNRGIGTKLIQGMVSYLTNTLQADTIVMDPQTWNTRALRVYEKCGFRKIRLLEKREWHEGEYRDCWLIEYSPADREEKQMNRYSQTLNHLVGYFESELKALPVEEFRQKPGPAKWSKQEIVGHLCDSAVNNHLRFVKIKLSAHPVSLEGYDQERWVDLHGYQEQYTKPDIIMLWVMLNRQIAHVLDTLTVEDYGKACILPGGGEATLDWLVSDYLEHMRHHFRQILGPEPVERAKAGK</sequence>
<reference evidence="3 4" key="1">
    <citation type="submission" date="2020-08" db="EMBL/GenBank/DDBJ databases">
        <title>Genomic Encyclopedia of Type Strains, Phase III (KMG-III): the genomes of soil and plant-associated and newly described type strains.</title>
        <authorList>
            <person name="Whitman W."/>
        </authorList>
    </citation>
    <scope>NUCLEOTIDE SEQUENCE [LARGE SCALE GENOMIC DNA]</scope>
    <source>
        <strain evidence="3 4">CECT 5831</strain>
    </source>
</reference>
<dbReference type="InterPro" id="IPR034660">
    <property type="entry name" value="DinB/YfiT-like"/>
</dbReference>
<dbReference type="InterPro" id="IPR024775">
    <property type="entry name" value="DinB-like"/>
</dbReference>
<dbReference type="SUPFAM" id="SSF109854">
    <property type="entry name" value="DinB/YfiT-like putative metalloenzymes"/>
    <property type="match status" value="1"/>
</dbReference>
<proteinExistence type="predicted"/>
<dbReference type="PANTHER" id="PTHR31438:SF1">
    <property type="entry name" value="LYSINE N-ACYLTRANSFERASE C17G9.06C-RELATED"/>
    <property type="match status" value="1"/>
</dbReference>
<dbReference type="EMBL" id="JACHXJ010000003">
    <property type="protein sequence ID" value="MBB3129416.1"/>
    <property type="molecule type" value="Genomic_DNA"/>
</dbReference>